<sequence>MLKFCWYFKAPEPIHVTIDISMSVLVKKPVISTRTSIATLL</sequence>
<organism evidence="1 2">
    <name type="scientific">Trifolium medium</name>
    <dbReference type="NCBI Taxonomy" id="97028"/>
    <lineage>
        <taxon>Eukaryota</taxon>
        <taxon>Viridiplantae</taxon>
        <taxon>Streptophyta</taxon>
        <taxon>Embryophyta</taxon>
        <taxon>Tracheophyta</taxon>
        <taxon>Spermatophyta</taxon>
        <taxon>Magnoliopsida</taxon>
        <taxon>eudicotyledons</taxon>
        <taxon>Gunneridae</taxon>
        <taxon>Pentapetalae</taxon>
        <taxon>rosids</taxon>
        <taxon>fabids</taxon>
        <taxon>Fabales</taxon>
        <taxon>Fabaceae</taxon>
        <taxon>Papilionoideae</taxon>
        <taxon>50 kb inversion clade</taxon>
        <taxon>NPAAA clade</taxon>
        <taxon>Hologalegina</taxon>
        <taxon>IRL clade</taxon>
        <taxon>Trifolieae</taxon>
        <taxon>Trifolium</taxon>
    </lineage>
</organism>
<keyword evidence="2" id="KW-1185">Reference proteome</keyword>
<protein>
    <submittedName>
        <fullName evidence="1">Uncharacterized protein</fullName>
    </submittedName>
</protein>
<feature type="non-terminal residue" evidence="1">
    <location>
        <position position="41"/>
    </location>
</feature>
<evidence type="ECO:0000313" key="2">
    <source>
        <dbReference type="Proteomes" id="UP000265520"/>
    </source>
</evidence>
<dbReference type="EMBL" id="LXQA010162640">
    <property type="protein sequence ID" value="MCI27965.1"/>
    <property type="molecule type" value="Genomic_DNA"/>
</dbReference>
<name>A0A392QXH4_9FABA</name>
<comment type="caution">
    <text evidence="1">The sequence shown here is derived from an EMBL/GenBank/DDBJ whole genome shotgun (WGS) entry which is preliminary data.</text>
</comment>
<proteinExistence type="predicted"/>
<dbReference type="AlphaFoldDB" id="A0A392QXH4"/>
<dbReference type="Proteomes" id="UP000265520">
    <property type="component" value="Unassembled WGS sequence"/>
</dbReference>
<accession>A0A392QXH4</accession>
<evidence type="ECO:0000313" key="1">
    <source>
        <dbReference type="EMBL" id="MCI27965.1"/>
    </source>
</evidence>
<reference evidence="1 2" key="1">
    <citation type="journal article" date="2018" name="Front. Plant Sci.">
        <title>Red Clover (Trifolium pratense) and Zigzag Clover (T. medium) - A Picture of Genomic Similarities and Differences.</title>
        <authorList>
            <person name="Dluhosova J."/>
            <person name="Istvanek J."/>
            <person name="Nedelnik J."/>
            <person name="Repkova J."/>
        </authorList>
    </citation>
    <scope>NUCLEOTIDE SEQUENCE [LARGE SCALE GENOMIC DNA]</scope>
    <source>
        <strain evidence="2">cv. 10/8</strain>
        <tissue evidence="1">Leaf</tissue>
    </source>
</reference>